<reference evidence="2 3" key="1">
    <citation type="submission" date="2019-05" db="EMBL/GenBank/DDBJ databases">
        <title>OXA-830, a novel chromosomally encoded expanded-spectrum class D beta-lactamase in Aeromonas simiae.</title>
        <authorList>
            <person name="Zhou W."/>
            <person name="Chen Q."/>
        </authorList>
    </citation>
    <scope>NUCLEOTIDE SEQUENCE [LARGE SCALE GENOMIC DNA]</scope>
    <source>
        <strain evidence="2 3">A6</strain>
    </source>
</reference>
<name>A0A5J6WTF5_9GAMM</name>
<protein>
    <submittedName>
        <fullName evidence="2">GNAT family N-acetyltransferase</fullName>
    </submittedName>
</protein>
<dbReference type="AlphaFoldDB" id="A0A5J6WTF5"/>
<dbReference type="InterPro" id="IPR016181">
    <property type="entry name" value="Acyl_CoA_acyltransferase"/>
</dbReference>
<dbReference type="InterPro" id="IPR000182">
    <property type="entry name" value="GNAT_dom"/>
</dbReference>
<keyword evidence="3" id="KW-1185">Reference proteome</keyword>
<dbReference type="GO" id="GO:0016747">
    <property type="term" value="F:acyltransferase activity, transferring groups other than amino-acyl groups"/>
    <property type="evidence" value="ECO:0007669"/>
    <property type="project" value="InterPro"/>
</dbReference>
<evidence type="ECO:0000313" key="3">
    <source>
        <dbReference type="Proteomes" id="UP000594034"/>
    </source>
</evidence>
<dbReference type="Pfam" id="PF13673">
    <property type="entry name" value="Acetyltransf_10"/>
    <property type="match status" value="1"/>
</dbReference>
<evidence type="ECO:0000259" key="1">
    <source>
        <dbReference type="Pfam" id="PF13673"/>
    </source>
</evidence>
<evidence type="ECO:0000313" key="2">
    <source>
        <dbReference type="EMBL" id="QFI54426.1"/>
    </source>
</evidence>
<accession>A0A5J6WTF5</accession>
<keyword evidence="2" id="KW-0808">Transferase</keyword>
<proteinExistence type="predicted"/>
<gene>
    <name evidence="2" type="ORF">FE240_06795</name>
</gene>
<sequence length="107" mass="11652">MRLCFVRAMTESSGERGVDDKREGAIRQAVALDGAALSTLFAAAHYHGQGIGAALLAGAERRTAIAGCTQMTRTSREQRTDAHRVYGRAGYRARRKPLCKWLREGGC</sequence>
<feature type="domain" description="N-acetyltransferase" evidence="1">
    <location>
        <begin position="29"/>
        <end position="96"/>
    </location>
</feature>
<dbReference type="Gene3D" id="3.40.630.30">
    <property type="match status" value="1"/>
</dbReference>
<dbReference type="EMBL" id="CP040449">
    <property type="protein sequence ID" value="QFI54426.1"/>
    <property type="molecule type" value="Genomic_DNA"/>
</dbReference>
<dbReference type="KEGG" id="asim:FE240_06795"/>
<dbReference type="Proteomes" id="UP000594034">
    <property type="component" value="Chromosome"/>
</dbReference>
<dbReference type="SUPFAM" id="SSF55729">
    <property type="entry name" value="Acyl-CoA N-acyltransferases (Nat)"/>
    <property type="match status" value="1"/>
</dbReference>
<organism evidence="2 3">
    <name type="scientific">Aeromonas simiae</name>
    <dbReference type="NCBI Taxonomy" id="218936"/>
    <lineage>
        <taxon>Bacteria</taxon>
        <taxon>Pseudomonadati</taxon>
        <taxon>Pseudomonadota</taxon>
        <taxon>Gammaproteobacteria</taxon>
        <taxon>Aeromonadales</taxon>
        <taxon>Aeromonadaceae</taxon>
        <taxon>Aeromonas</taxon>
    </lineage>
</organism>